<evidence type="ECO:0000313" key="1">
    <source>
        <dbReference type="EMBL" id="TMN81563.1"/>
    </source>
</evidence>
<sequence length="59" mass="6566">MKQDRHLGLNRLKGKQDDGLNAVLAGVDQNCRPSPTAAFYAWTLYQLLAARNGFVKLGY</sequence>
<reference evidence="1 2" key="1">
    <citation type="submission" date="2017-12" db="EMBL/GenBank/DDBJ databases">
        <authorList>
            <person name="Paulsen S."/>
            <person name="Gram L.K."/>
        </authorList>
    </citation>
    <scope>NUCLEOTIDE SEQUENCE [LARGE SCALE GENOMIC DNA]</scope>
    <source>
        <strain evidence="1 2">S1607</strain>
    </source>
</reference>
<dbReference type="AlphaFoldDB" id="A0AAQ2EWP6"/>
<reference evidence="2" key="2">
    <citation type="submission" date="2019-06" db="EMBL/GenBank/DDBJ databases">
        <title>Co-occurence of chitin degradation, pigmentation and bioactivity in marine Pseudoalteromonas.</title>
        <authorList>
            <person name="Sonnenschein E.C."/>
            <person name="Bech P.K."/>
        </authorList>
    </citation>
    <scope>NUCLEOTIDE SEQUENCE [LARGE SCALE GENOMIC DNA]</scope>
    <source>
        <strain evidence="2">S1607</strain>
    </source>
</reference>
<dbReference type="Proteomes" id="UP000305423">
    <property type="component" value="Unassembled WGS sequence"/>
</dbReference>
<gene>
    <name evidence="1" type="ORF">CWB74_01555</name>
</gene>
<dbReference type="RefSeq" id="WP_138527258.1">
    <property type="nucleotide sequence ID" value="NZ_JASGWW010000003.1"/>
</dbReference>
<comment type="caution">
    <text evidence="1">The sequence shown here is derived from an EMBL/GenBank/DDBJ whole genome shotgun (WGS) entry which is preliminary data.</text>
</comment>
<accession>A0AAQ2EWP6</accession>
<name>A0AAQ2EWP6_PSEO7</name>
<proteinExistence type="predicted"/>
<protein>
    <submittedName>
        <fullName evidence="1">Uncharacterized protein</fullName>
    </submittedName>
</protein>
<evidence type="ECO:0000313" key="2">
    <source>
        <dbReference type="Proteomes" id="UP000305423"/>
    </source>
</evidence>
<dbReference type="EMBL" id="PNEL01000006">
    <property type="protein sequence ID" value="TMN81563.1"/>
    <property type="molecule type" value="Genomic_DNA"/>
</dbReference>
<organism evidence="1 2">
    <name type="scientific">Pseudoalteromonas piscicida</name>
    <dbReference type="NCBI Taxonomy" id="43662"/>
    <lineage>
        <taxon>Bacteria</taxon>
        <taxon>Pseudomonadati</taxon>
        <taxon>Pseudomonadota</taxon>
        <taxon>Gammaproteobacteria</taxon>
        <taxon>Alteromonadales</taxon>
        <taxon>Pseudoalteromonadaceae</taxon>
        <taxon>Pseudoalteromonas</taxon>
    </lineage>
</organism>